<evidence type="ECO:0000256" key="1">
    <source>
        <dbReference type="SAM" id="Phobius"/>
    </source>
</evidence>
<name>A0A9X5B4C6_9GAMM</name>
<sequence>MSSSVKLPVLVVAVSFILLVYGAIPFLGVPALGIPVWSMGFAMSFVNDSLFSIYATNFGMPEPAPMAFGLAGALPTSWFIRMGLSPGDAYSAMAAVWLLLSFYAAMKISYLFGSGFYRAILAGVVWLTMPVVWAHAGYAMLSLGFALLPLYFWAAIKLFLQHQQNNSSFFVRSLFYCLVCILAVFMDGYSFMMFACGSSFLVISRFILNPEDRAYLLKRAVWIHVAGFGIAYLLYALYIGKTQFQAYPMDFFRGWGADLIFFALPTQGIHWIPDLLGLSVTRSGNEYFGDSSVWKTTFSLPIFLAAFWIWVKIKKSQRIVTGFLVIALFGFYMSLGPSLKVASVKQSEDLGRSMPSEEAVVPTGSSLLSGYLPGFQNMRASYRWIALGVLGAWLLLVCGISSNRKDVSTISMALAFGVVVLNIPDVQSRYQSSVSNREALISAHNDLVGSLDNTLRENERVVFLPYRNDFMVNYLAGALDIYTYNIGGDKNLSQASKHWPETMKGFVMGAYDERFDGRMLLLLSQGLVDAVVLPYFDLLDAAHRWPIKLDNKSKVQEILADIGDREFLSIEEGPFYSVVRLSKKGAKLAEKNVLEDRILKDFYYPAPVELNQKLRFNESGDGKGYLWEGWSYPESWGTWSNAGQATLILPLGSGRASSVKFDAIPFVGKHLKKQNIHISVNDVFVESITLDHEDHGFELEISDKMKDNSTIENMLKIRFEFPDAEAPAKLGINSDSRKLALGLKSLVVQ</sequence>
<feature type="transmembrane region" description="Helical" evidence="1">
    <location>
        <begin position="139"/>
        <end position="160"/>
    </location>
</feature>
<keyword evidence="1" id="KW-1133">Transmembrane helix</keyword>
<dbReference type="Proteomes" id="UP000460751">
    <property type="component" value="Unassembled WGS sequence"/>
</dbReference>
<keyword evidence="3" id="KW-1185">Reference proteome</keyword>
<feature type="transmembrane region" description="Helical" evidence="1">
    <location>
        <begin position="7"/>
        <end position="28"/>
    </location>
</feature>
<keyword evidence="1" id="KW-0812">Transmembrane</keyword>
<proteinExistence type="predicted"/>
<organism evidence="2 3">
    <name type="scientific">Vreelandella halophila</name>
    <dbReference type="NCBI Taxonomy" id="86177"/>
    <lineage>
        <taxon>Bacteria</taxon>
        <taxon>Pseudomonadati</taxon>
        <taxon>Pseudomonadota</taxon>
        <taxon>Gammaproteobacteria</taxon>
        <taxon>Oceanospirillales</taxon>
        <taxon>Halomonadaceae</taxon>
        <taxon>Vreelandella</taxon>
    </lineage>
</organism>
<keyword evidence="1" id="KW-0472">Membrane</keyword>
<evidence type="ECO:0000313" key="2">
    <source>
        <dbReference type="EMBL" id="MYL25273.1"/>
    </source>
</evidence>
<feature type="transmembrane region" description="Helical" evidence="1">
    <location>
        <begin position="220"/>
        <end position="239"/>
    </location>
</feature>
<dbReference type="RefSeq" id="WP_160897750.1">
    <property type="nucleotide sequence ID" value="NZ_WMEX01000001.1"/>
</dbReference>
<feature type="transmembrane region" description="Helical" evidence="1">
    <location>
        <begin position="318"/>
        <end position="335"/>
    </location>
</feature>
<feature type="transmembrane region" description="Helical" evidence="1">
    <location>
        <begin position="292"/>
        <end position="311"/>
    </location>
</feature>
<evidence type="ECO:0000313" key="3">
    <source>
        <dbReference type="Proteomes" id="UP000460751"/>
    </source>
</evidence>
<accession>A0A9X5B4C6</accession>
<gene>
    <name evidence="2" type="ORF">GLW01_00545</name>
</gene>
<comment type="caution">
    <text evidence="2">The sequence shown here is derived from an EMBL/GenBank/DDBJ whole genome shotgun (WGS) entry which is preliminary data.</text>
</comment>
<dbReference type="EMBL" id="WMEX01000001">
    <property type="protein sequence ID" value="MYL25273.1"/>
    <property type="molecule type" value="Genomic_DNA"/>
</dbReference>
<reference evidence="2 3" key="1">
    <citation type="submission" date="2019-11" db="EMBL/GenBank/DDBJ databases">
        <title>Genome sequences of 17 halophilic strains isolated from different environments.</title>
        <authorList>
            <person name="Furrow R.E."/>
        </authorList>
    </citation>
    <scope>NUCLEOTIDE SEQUENCE [LARGE SCALE GENOMIC DNA]</scope>
    <source>
        <strain evidence="2 3">22507_15_FS</strain>
    </source>
</reference>
<protein>
    <submittedName>
        <fullName evidence="2">Uncharacterized protein</fullName>
    </submittedName>
</protein>
<dbReference type="AlphaFoldDB" id="A0A9X5B4C6"/>
<feature type="transmembrane region" description="Helical" evidence="1">
    <location>
        <begin position="169"/>
        <end position="185"/>
    </location>
</feature>
<feature type="transmembrane region" description="Helical" evidence="1">
    <location>
        <begin position="381"/>
        <end position="400"/>
    </location>
</feature>
<dbReference type="OrthoDB" id="9767863at2"/>
<feature type="transmembrane region" description="Helical" evidence="1">
    <location>
        <begin position="115"/>
        <end position="133"/>
    </location>
</feature>